<dbReference type="PANTHER" id="PTHR47529:SF1">
    <property type="entry name" value="PERIPLASMIC CHAPERONE PPID"/>
    <property type="match status" value="1"/>
</dbReference>
<organism evidence="14 15">
    <name type="scientific">Pusillimonas minor</name>
    <dbReference type="NCBI Taxonomy" id="2697024"/>
    <lineage>
        <taxon>Bacteria</taxon>
        <taxon>Pseudomonadati</taxon>
        <taxon>Pseudomonadota</taxon>
        <taxon>Betaproteobacteria</taxon>
        <taxon>Burkholderiales</taxon>
        <taxon>Alcaligenaceae</taxon>
        <taxon>Pusillimonas</taxon>
    </lineage>
</organism>
<keyword evidence="7" id="KW-0143">Chaperone</keyword>
<evidence type="ECO:0000313" key="15">
    <source>
        <dbReference type="Proteomes" id="UP000545386"/>
    </source>
</evidence>
<evidence type="ECO:0000256" key="5">
    <source>
        <dbReference type="ARBA" id="ARBA00022989"/>
    </source>
</evidence>
<proteinExistence type="inferred from homology"/>
<comment type="similarity">
    <text evidence="9">Belongs to the PpiD chaperone family.</text>
</comment>
<gene>
    <name evidence="14" type="ORF">GTU67_05420</name>
</gene>
<dbReference type="Gene3D" id="1.10.4030.10">
    <property type="entry name" value="Porin chaperone SurA, peptide-binding domain"/>
    <property type="match status" value="1"/>
</dbReference>
<dbReference type="GO" id="GO:0005886">
    <property type="term" value="C:plasma membrane"/>
    <property type="evidence" value="ECO:0007669"/>
    <property type="project" value="UniProtKB-SubCell"/>
</dbReference>
<keyword evidence="15" id="KW-1185">Reference proteome</keyword>
<evidence type="ECO:0000259" key="13">
    <source>
        <dbReference type="PROSITE" id="PS50198"/>
    </source>
</evidence>
<dbReference type="InterPro" id="IPR023058">
    <property type="entry name" value="PPIase_PpiC_CS"/>
</dbReference>
<dbReference type="PROSITE" id="PS50198">
    <property type="entry name" value="PPIC_PPIASE_2"/>
    <property type="match status" value="1"/>
</dbReference>
<reference evidence="14 15" key="1">
    <citation type="submission" date="2020-08" db="EMBL/GenBank/DDBJ databases">
        <title>Paraeoetvoesia sp. YC-7-48 draft genome sequence.</title>
        <authorList>
            <person name="Yao L."/>
        </authorList>
    </citation>
    <scope>NUCLEOTIDE SEQUENCE [LARGE SCALE GENOMIC DNA]</scope>
    <source>
        <strain evidence="15">YC-7-48</strain>
    </source>
</reference>
<evidence type="ECO:0000256" key="3">
    <source>
        <dbReference type="ARBA" id="ARBA00022519"/>
    </source>
</evidence>
<dbReference type="PROSITE" id="PS01096">
    <property type="entry name" value="PPIC_PPIASE_1"/>
    <property type="match status" value="1"/>
</dbReference>
<keyword evidence="6" id="KW-0472">Membrane</keyword>
<evidence type="ECO:0000256" key="7">
    <source>
        <dbReference type="ARBA" id="ARBA00023186"/>
    </source>
</evidence>
<dbReference type="AlphaFoldDB" id="A0A842HN77"/>
<feature type="domain" description="PpiC" evidence="13">
    <location>
        <begin position="266"/>
        <end position="369"/>
    </location>
</feature>
<dbReference type="InterPro" id="IPR000297">
    <property type="entry name" value="PPIase_PpiC"/>
</dbReference>
<keyword evidence="3" id="KW-0997">Cell inner membrane</keyword>
<evidence type="ECO:0000256" key="4">
    <source>
        <dbReference type="ARBA" id="ARBA00022692"/>
    </source>
</evidence>
<keyword evidence="4" id="KW-0812">Transmembrane</keyword>
<keyword evidence="8 12" id="KW-0413">Isomerase</keyword>
<dbReference type="SUPFAM" id="SSF109998">
    <property type="entry name" value="Triger factor/SurA peptide-binding domain-like"/>
    <property type="match status" value="1"/>
</dbReference>
<sequence length="654" mass="70661">MFDFIRTHQRLMLLVLVILIFPSFALVGISGYTNYVSGNKDLVKIGDASVTLEDFNAAQRNQMQQLQANMGAAFDPSLLDNSQARENLLESLIDRGVVIETATKAHFSVSDNVLRRAIAAIPELQVNGQFSPERYDEVLASMGISSRDFEQSQRAELALQRVLGPIGFTAGVPASVVTGLRQALTEQRTLRLKVYEANAYTDQVKVSDADVKDWYSKNEERLRVPEHVRAQYLVLDEAAAMKALPAPTDAEMQAYYDQNKSRYVLPGRVLLNHILIKASADASAQEREAARAKAQSLAEKVAADKSSFADVAKAESQDIGTAKDGGRLGWITRGILPTELETAIFALKQGDVSGVVEGPDGFHVFMASEVEPERGETFEQAKAKVEAEIRRQLGAERFAEMASSLRDLAYDNATTLEPAAQALGLDIRTATGIAQDRLLPEQQVQGQAAAAGPDATILEDARVRRALFSPALMAEKQNSGVIEITPDTLVVVRVDEVIPSSIQPLDQVDDVIREALVQEQALALARKAGEADLATYRAADGNAVPEGFGSSLTVSRVSPQNVNAQALEAAFRAPTDTLPAYTGVEGQGGYVVVRLEGVTPGNDGGQALANLPQEVNNLWGRAEERAVLKAMRTTLGVEVLPDAQAVIQGEAEQQ</sequence>
<dbReference type="RefSeq" id="WP_185779095.1">
    <property type="nucleotide sequence ID" value="NZ_JACJUU010000003.1"/>
</dbReference>
<keyword evidence="2" id="KW-1003">Cell membrane</keyword>
<evidence type="ECO:0000256" key="6">
    <source>
        <dbReference type="ARBA" id="ARBA00023136"/>
    </source>
</evidence>
<evidence type="ECO:0000256" key="10">
    <source>
        <dbReference type="ARBA" id="ARBA00040743"/>
    </source>
</evidence>
<keyword evidence="5" id="KW-1133">Transmembrane helix</keyword>
<dbReference type="SUPFAM" id="SSF54534">
    <property type="entry name" value="FKBP-like"/>
    <property type="match status" value="1"/>
</dbReference>
<evidence type="ECO:0000313" key="14">
    <source>
        <dbReference type="EMBL" id="MBC2769354.1"/>
    </source>
</evidence>
<evidence type="ECO:0000256" key="12">
    <source>
        <dbReference type="PROSITE-ProRule" id="PRU00278"/>
    </source>
</evidence>
<dbReference type="InterPro" id="IPR027304">
    <property type="entry name" value="Trigger_fact/SurA_dom_sf"/>
</dbReference>
<dbReference type="InterPro" id="IPR046357">
    <property type="entry name" value="PPIase_dom_sf"/>
</dbReference>
<comment type="subcellular location">
    <subcellularLocation>
        <location evidence="1">Cell inner membrane</location>
        <topology evidence="1">Single-pass type II membrane protein</topology>
        <orientation evidence="1">Periplasmic side</orientation>
    </subcellularLocation>
</comment>
<dbReference type="PANTHER" id="PTHR47529">
    <property type="entry name" value="PEPTIDYL-PROLYL CIS-TRANS ISOMERASE D"/>
    <property type="match status" value="1"/>
</dbReference>
<accession>A0A842HN77</accession>
<dbReference type="Pfam" id="PF00639">
    <property type="entry name" value="Rotamase"/>
    <property type="match status" value="1"/>
</dbReference>
<dbReference type="Gene3D" id="3.10.50.40">
    <property type="match status" value="1"/>
</dbReference>
<dbReference type="EMBL" id="JACJUU010000003">
    <property type="protein sequence ID" value="MBC2769354.1"/>
    <property type="molecule type" value="Genomic_DNA"/>
</dbReference>
<protein>
    <recommendedName>
        <fullName evidence="10">Periplasmic chaperone PpiD</fullName>
    </recommendedName>
    <alternativeName>
        <fullName evidence="11">Periplasmic folding chaperone</fullName>
    </alternativeName>
</protein>
<evidence type="ECO:0000256" key="9">
    <source>
        <dbReference type="ARBA" id="ARBA00038408"/>
    </source>
</evidence>
<keyword evidence="12" id="KW-0697">Rotamase</keyword>
<evidence type="ECO:0000256" key="2">
    <source>
        <dbReference type="ARBA" id="ARBA00022475"/>
    </source>
</evidence>
<name>A0A842HN77_9BURK</name>
<dbReference type="Pfam" id="PF13624">
    <property type="entry name" value="SurA_N_3"/>
    <property type="match status" value="1"/>
</dbReference>
<evidence type="ECO:0000256" key="8">
    <source>
        <dbReference type="ARBA" id="ARBA00023235"/>
    </source>
</evidence>
<dbReference type="InterPro" id="IPR052029">
    <property type="entry name" value="PpiD_chaperone"/>
</dbReference>
<evidence type="ECO:0000256" key="1">
    <source>
        <dbReference type="ARBA" id="ARBA00004382"/>
    </source>
</evidence>
<dbReference type="Proteomes" id="UP000545386">
    <property type="component" value="Unassembled WGS sequence"/>
</dbReference>
<evidence type="ECO:0000256" key="11">
    <source>
        <dbReference type="ARBA" id="ARBA00042775"/>
    </source>
</evidence>
<comment type="caution">
    <text evidence="14">The sequence shown here is derived from an EMBL/GenBank/DDBJ whole genome shotgun (WGS) entry which is preliminary data.</text>
</comment>
<dbReference type="GO" id="GO:0003755">
    <property type="term" value="F:peptidyl-prolyl cis-trans isomerase activity"/>
    <property type="evidence" value="ECO:0007669"/>
    <property type="project" value="UniProtKB-KW"/>
</dbReference>